<feature type="domain" description="PPIase FKBP-type" evidence="8">
    <location>
        <begin position="87"/>
        <end position="176"/>
    </location>
</feature>
<dbReference type="InterPro" id="IPR046357">
    <property type="entry name" value="PPIase_dom_sf"/>
</dbReference>
<evidence type="ECO:0000256" key="3">
    <source>
        <dbReference type="ARBA" id="ARBA00023110"/>
    </source>
</evidence>
<evidence type="ECO:0000256" key="4">
    <source>
        <dbReference type="ARBA" id="ARBA00023235"/>
    </source>
</evidence>
<comment type="catalytic activity">
    <reaction evidence="1 5 6">
        <text>[protein]-peptidylproline (omega=180) = [protein]-peptidylproline (omega=0)</text>
        <dbReference type="Rhea" id="RHEA:16237"/>
        <dbReference type="Rhea" id="RHEA-COMP:10747"/>
        <dbReference type="Rhea" id="RHEA-COMP:10748"/>
        <dbReference type="ChEBI" id="CHEBI:83833"/>
        <dbReference type="ChEBI" id="CHEBI:83834"/>
        <dbReference type="EC" id="5.2.1.8"/>
    </reaction>
</comment>
<dbReference type="PANTHER" id="PTHR43811">
    <property type="entry name" value="FKBP-TYPE PEPTIDYL-PROLYL CIS-TRANS ISOMERASE FKPA"/>
    <property type="match status" value="1"/>
</dbReference>
<dbReference type="EMBL" id="FZOQ01000013">
    <property type="protein sequence ID" value="SNS79418.1"/>
    <property type="molecule type" value="Genomic_DNA"/>
</dbReference>
<keyword evidence="7" id="KW-0732">Signal</keyword>
<dbReference type="EC" id="5.2.1.8" evidence="6"/>
<dbReference type="Pfam" id="PF00254">
    <property type="entry name" value="FKBP_C"/>
    <property type="match status" value="1"/>
</dbReference>
<evidence type="ECO:0000256" key="5">
    <source>
        <dbReference type="PROSITE-ProRule" id="PRU00277"/>
    </source>
</evidence>
<keyword evidence="3 5" id="KW-0697">Rotamase</keyword>
<feature type="chain" id="PRO_5013009153" description="Peptidyl-prolyl cis-trans isomerase" evidence="7">
    <location>
        <begin position="29"/>
        <end position="176"/>
    </location>
</feature>
<dbReference type="PROSITE" id="PS50059">
    <property type="entry name" value="FKBP_PPIASE"/>
    <property type="match status" value="1"/>
</dbReference>
<evidence type="ECO:0000256" key="6">
    <source>
        <dbReference type="RuleBase" id="RU003915"/>
    </source>
</evidence>
<evidence type="ECO:0000313" key="10">
    <source>
        <dbReference type="Proteomes" id="UP000198432"/>
    </source>
</evidence>
<dbReference type="PROSITE" id="PS51257">
    <property type="entry name" value="PROKAR_LIPOPROTEIN"/>
    <property type="match status" value="1"/>
</dbReference>
<protein>
    <recommendedName>
        <fullName evidence="6">Peptidyl-prolyl cis-trans isomerase</fullName>
        <ecNumber evidence="6">5.2.1.8</ecNumber>
    </recommendedName>
</protein>
<comment type="similarity">
    <text evidence="2 6">Belongs to the FKBP-type PPIase family.</text>
</comment>
<evidence type="ECO:0000256" key="1">
    <source>
        <dbReference type="ARBA" id="ARBA00000971"/>
    </source>
</evidence>
<keyword evidence="4 5" id="KW-0413">Isomerase</keyword>
<evidence type="ECO:0000259" key="8">
    <source>
        <dbReference type="PROSITE" id="PS50059"/>
    </source>
</evidence>
<reference evidence="10" key="1">
    <citation type="submission" date="2017-06" db="EMBL/GenBank/DDBJ databases">
        <authorList>
            <person name="Varghese N."/>
            <person name="Submissions S."/>
        </authorList>
    </citation>
    <scope>NUCLEOTIDE SEQUENCE [LARGE SCALE GENOMIC DNA]</scope>
    <source>
        <strain evidence="10">NKM1</strain>
    </source>
</reference>
<organism evidence="9 10">
    <name type="scientific">Pontibacter ummariensis</name>
    <dbReference type="NCBI Taxonomy" id="1610492"/>
    <lineage>
        <taxon>Bacteria</taxon>
        <taxon>Pseudomonadati</taxon>
        <taxon>Bacteroidota</taxon>
        <taxon>Cytophagia</taxon>
        <taxon>Cytophagales</taxon>
        <taxon>Hymenobacteraceae</taxon>
        <taxon>Pontibacter</taxon>
    </lineage>
</organism>
<name>A0A239HEH2_9BACT</name>
<dbReference type="AlphaFoldDB" id="A0A239HEH2"/>
<sequence>MQHIKLFFGKRSSLLQALFFLFSIGLLASCGDDTEPFDPIKQREIDDRLLLDYMVENGVDTSAVVKTASGLYYEQLAPGTGPQVESGDEVEVKYSGKLLNGTEFDKGTIGGSPTNPLIVGAGMVIRGWDEGLKLMQEGEKARLYIPSHLAYGRSGSRGAIPPNAPLVFDMEILDIK</sequence>
<dbReference type="Gene3D" id="3.10.50.40">
    <property type="match status" value="1"/>
</dbReference>
<proteinExistence type="inferred from homology"/>
<dbReference type="OrthoDB" id="9814548at2"/>
<dbReference type="Proteomes" id="UP000198432">
    <property type="component" value="Unassembled WGS sequence"/>
</dbReference>
<keyword evidence="10" id="KW-1185">Reference proteome</keyword>
<dbReference type="InterPro" id="IPR001179">
    <property type="entry name" value="PPIase_FKBP_dom"/>
</dbReference>
<feature type="signal peptide" evidence="7">
    <location>
        <begin position="1"/>
        <end position="28"/>
    </location>
</feature>
<evidence type="ECO:0000256" key="7">
    <source>
        <dbReference type="SAM" id="SignalP"/>
    </source>
</evidence>
<evidence type="ECO:0000256" key="2">
    <source>
        <dbReference type="ARBA" id="ARBA00006577"/>
    </source>
</evidence>
<dbReference type="RefSeq" id="WP_089319993.1">
    <property type="nucleotide sequence ID" value="NZ_FZOQ01000013.1"/>
</dbReference>
<evidence type="ECO:0000313" key="9">
    <source>
        <dbReference type="EMBL" id="SNS79418.1"/>
    </source>
</evidence>
<dbReference type="SUPFAM" id="SSF54534">
    <property type="entry name" value="FKBP-like"/>
    <property type="match status" value="1"/>
</dbReference>
<gene>
    <name evidence="9" type="ORF">SAMN06296052_113100</name>
</gene>
<dbReference type="PANTHER" id="PTHR43811:SF19">
    <property type="entry name" value="39 KDA FK506-BINDING NUCLEAR PROTEIN"/>
    <property type="match status" value="1"/>
</dbReference>
<accession>A0A239HEH2</accession>
<dbReference type="GO" id="GO:0003755">
    <property type="term" value="F:peptidyl-prolyl cis-trans isomerase activity"/>
    <property type="evidence" value="ECO:0007669"/>
    <property type="project" value="UniProtKB-UniRule"/>
</dbReference>